<dbReference type="PANTHER" id="PTHR23235:SF152">
    <property type="entry name" value="SI:DKEY-210J14.3"/>
    <property type="match status" value="1"/>
</dbReference>
<evidence type="ECO:0000256" key="5">
    <source>
        <dbReference type="ARBA" id="ARBA00022771"/>
    </source>
</evidence>
<feature type="domain" description="C2H2-type" evidence="12">
    <location>
        <begin position="175"/>
        <end position="202"/>
    </location>
</feature>
<keyword evidence="4" id="KW-0677">Repeat</keyword>
<dbReference type="PROSITE" id="PS00028">
    <property type="entry name" value="ZINC_FINGER_C2H2_1"/>
    <property type="match status" value="2"/>
</dbReference>
<sequence length="210" mass="23664">MPTNRVHALSPKTSCVCALLSPLTNNLRLRPDNSSNCSTAREEGLMSFAIHCKATMTHFYGEEPHQPHHPHGFALGEETPQPHRSHGFALAEEPHQPHHPHEEDPQDSEVAEAPQDLFYIFLRLTIEFKATVVGSVLSATNHVEKRHICDICGKGFPYHSILESHKRCHTGEKPFNCHFCDKKFAQKATLQVHERTHTGERPWVFLGSTG</sequence>
<evidence type="ECO:0000313" key="13">
    <source>
        <dbReference type="EMBL" id="KHJ86175.1"/>
    </source>
</evidence>
<dbReference type="InterPro" id="IPR036236">
    <property type="entry name" value="Znf_C2H2_sf"/>
</dbReference>
<keyword evidence="6" id="KW-0862">Zinc</keyword>
<dbReference type="OrthoDB" id="10068874at2759"/>
<evidence type="ECO:0000256" key="7">
    <source>
        <dbReference type="ARBA" id="ARBA00023015"/>
    </source>
</evidence>
<protein>
    <submittedName>
        <fullName evidence="13">Zinc finger, C2H2 type</fullName>
    </submittedName>
</protein>
<evidence type="ECO:0000256" key="6">
    <source>
        <dbReference type="ARBA" id="ARBA00022833"/>
    </source>
</evidence>
<dbReference type="GO" id="GO:0000981">
    <property type="term" value="F:DNA-binding transcription factor activity, RNA polymerase II-specific"/>
    <property type="evidence" value="ECO:0007669"/>
    <property type="project" value="TreeGrafter"/>
</dbReference>
<dbReference type="GO" id="GO:0000978">
    <property type="term" value="F:RNA polymerase II cis-regulatory region sequence-specific DNA binding"/>
    <property type="evidence" value="ECO:0007669"/>
    <property type="project" value="TreeGrafter"/>
</dbReference>
<dbReference type="SMART" id="SM00355">
    <property type="entry name" value="ZnF_C2H2"/>
    <property type="match status" value="2"/>
</dbReference>
<comment type="similarity">
    <text evidence="2">Belongs to the krueppel C2H2-type zinc-finger protein family.</text>
</comment>
<evidence type="ECO:0000256" key="8">
    <source>
        <dbReference type="ARBA" id="ARBA00023125"/>
    </source>
</evidence>
<evidence type="ECO:0000256" key="11">
    <source>
        <dbReference type="PROSITE-ProRule" id="PRU00042"/>
    </source>
</evidence>
<evidence type="ECO:0000256" key="2">
    <source>
        <dbReference type="ARBA" id="ARBA00006991"/>
    </source>
</evidence>
<comment type="subcellular location">
    <subcellularLocation>
        <location evidence="1">Nucleus</location>
    </subcellularLocation>
</comment>
<keyword evidence="7" id="KW-0805">Transcription regulation</keyword>
<evidence type="ECO:0000259" key="12">
    <source>
        <dbReference type="PROSITE" id="PS50157"/>
    </source>
</evidence>
<evidence type="ECO:0000256" key="3">
    <source>
        <dbReference type="ARBA" id="ARBA00022723"/>
    </source>
</evidence>
<keyword evidence="8" id="KW-0238">DNA-binding</keyword>
<organism evidence="13 14">
    <name type="scientific">Oesophagostomum dentatum</name>
    <name type="common">Nodular worm</name>
    <dbReference type="NCBI Taxonomy" id="61180"/>
    <lineage>
        <taxon>Eukaryota</taxon>
        <taxon>Metazoa</taxon>
        <taxon>Ecdysozoa</taxon>
        <taxon>Nematoda</taxon>
        <taxon>Chromadorea</taxon>
        <taxon>Rhabditida</taxon>
        <taxon>Rhabditina</taxon>
        <taxon>Rhabditomorpha</taxon>
        <taxon>Strongyloidea</taxon>
        <taxon>Strongylidae</taxon>
        <taxon>Oesophagostomum</taxon>
    </lineage>
</organism>
<dbReference type="FunFam" id="3.30.160.60:FF:000702">
    <property type="entry name" value="Transcription factor E4F1 isoform 1"/>
    <property type="match status" value="1"/>
</dbReference>
<keyword evidence="14" id="KW-1185">Reference proteome</keyword>
<name>A0A0B1SSM6_OESDE</name>
<keyword evidence="3" id="KW-0479">Metal-binding</keyword>
<dbReference type="Pfam" id="PF00096">
    <property type="entry name" value="zf-C2H2"/>
    <property type="match status" value="1"/>
</dbReference>
<gene>
    <name evidence="13" type="ORF">OESDEN_14083</name>
</gene>
<dbReference type="FunFam" id="3.30.160.60:FF:000100">
    <property type="entry name" value="Zinc finger 45-like"/>
    <property type="match status" value="1"/>
</dbReference>
<accession>A0A0B1SSM6</accession>
<evidence type="ECO:0000256" key="1">
    <source>
        <dbReference type="ARBA" id="ARBA00004123"/>
    </source>
</evidence>
<dbReference type="GO" id="GO:0008270">
    <property type="term" value="F:zinc ion binding"/>
    <property type="evidence" value="ECO:0007669"/>
    <property type="project" value="UniProtKB-KW"/>
</dbReference>
<dbReference type="Gene3D" id="3.30.160.60">
    <property type="entry name" value="Classic Zinc Finger"/>
    <property type="match status" value="2"/>
</dbReference>
<dbReference type="PROSITE" id="PS50157">
    <property type="entry name" value="ZINC_FINGER_C2H2_2"/>
    <property type="match status" value="2"/>
</dbReference>
<evidence type="ECO:0000256" key="9">
    <source>
        <dbReference type="ARBA" id="ARBA00023163"/>
    </source>
</evidence>
<evidence type="ECO:0000313" key="14">
    <source>
        <dbReference type="Proteomes" id="UP000053660"/>
    </source>
</evidence>
<keyword evidence="9" id="KW-0804">Transcription</keyword>
<dbReference type="InterPro" id="IPR013087">
    <property type="entry name" value="Znf_C2H2_type"/>
</dbReference>
<proteinExistence type="inferred from homology"/>
<evidence type="ECO:0000256" key="4">
    <source>
        <dbReference type="ARBA" id="ARBA00022737"/>
    </source>
</evidence>
<dbReference type="AlphaFoldDB" id="A0A0B1SSM6"/>
<dbReference type="Proteomes" id="UP000053660">
    <property type="component" value="Unassembled WGS sequence"/>
</dbReference>
<keyword evidence="10" id="KW-0539">Nucleus</keyword>
<keyword evidence="5 11" id="KW-0863">Zinc-finger</keyword>
<dbReference type="PANTHER" id="PTHR23235">
    <property type="entry name" value="KRUEPPEL-LIKE TRANSCRIPTION FACTOR"/>
    <property type="match status" value="1"/>
</dbReference>
<dbReference type="SUPFAM" id="SSF57667">
    <property type="entry name" value="beta-beta-alpha zinc fingers"/>
    <property type="match status" value="1"/>
</dbReference>
<feature type="domain" description="C2H2-type" evidence="12">
    <location>
        <begin position="147"/>
        <end position="174"/>
    </location>
</feature>
<evidence type="ECO:0000256" key="10">
    <source>
        <dbReference type="ARBA" id="ARBA00023242"/>
    </source>
</evidence>
<reference evidence="13 14" key="1">
    <citation type="submission" date="2014-03" db="EMBL/GenBank/DDBJ databases">
        <title>Draft genome of the hookworm Oesophagostomum dentatum.</title>
        <authorList>
            <person name="Mitreva M."/>
        </authorList>
    </citation>
    <scope>NUCLEOTIDE SEQUENCE [LARGE SCALE GENOMIC DNA]</scope>
    <source>
        <strain evidence="13 14">OD-Hann</strain>
    </source>
</reference>
<dbReference type="EMBL" id="KN561311">
    <property type="protein sequence ID" value="KHJ86175.1"/>
    <property type="molecule type" value="Genomic_DNA"/>
</dbReference>